<name>A0AAN7WN81_9SACH</name>
<comment type="caution">
    <text evidence="2">The sequence shown here is derived from an EMBL/GenBank/DDBJ whole genome shotgun (WGS) entry which is preliminary data.</text>
</comment>
<keyword evidence="3" id="KW-1185">Reference proteome</keyword>
<evidence type="ECO:0000313" key="2">
    <source>
        <dbReference type="EMBL" id="KAK5781030.1"/>
    </source>
</evidence>
<gene>
    <name evidence="2" type="ORF">RI543_001418</name>
</gene>
<evidence type="ECO:0000256" key="1">
    <source>
        <dbReference type="SAM" id="MobiDB-lite"/>
    </source>
</evidence>
<reference evidence="3" key="1">
    <citation type="submission" date="2023-07" db="EMBL/GenBank/DDBJ databases">
        <title>A draft genome of Kazachstania heterogenica Y-27499.</title>
        <authorList>
            <person name="Donic C."/>
            <person name="Kralova J.S."/>
            <person name="Fidel L."/>
            <person name="Ben-Dor S."/>
            <person name="Jung S."/>
        </authorList>
    </citation>
    <scope>NUCLEOTIDE SEQUENCE [LARGE SCALE GENOMIC DNA]</scope>
    <source>
        <strain evidence="3">Y27499</strain>
    </source>
</reference>
<dbReference type="Proteomes" id="UP001306508">
    <property type="component" value="Unassembled WGS sequence"/>
</dbReference>
<feature type="compositionally biased region" description="Basic and acidic residues" evidence="1">
    <location>
        <begin position="343"/>
        <end position="354"/>
    </location>
</feature>
<feature type="compositionally biased region" description="Polar residues" evidence="1">
    <location>
        <begin position="382"/>
        <end position="402"/>
    </location>
</feature>
<protein>
    <recommendedName>
        <fullName evidence="4">DNA polymerase delta subunit 3</fullName>
    </recommendedName>
</protein>
<organism evidence="2 3">
    <name type="scientific">Arxiozyma heterogenica</name>
    <dbReference type="NCBI Taxonomy" id="278026"/>
    <lineage>
        <taxon>Eukaryota</taxon>
        <taxon>Fungi</taxon>
        <taxon>Dikarya</taxon>
        <taxon>Ascomycota</taxon>
        <taxon>Saccharomycotina</taxon>
        <taxon>Saccharomycetes</taxon>
        <taxon>Saccharomycetales</taxon>
        <taxon>Saccharomycetaceae</taxon>
        <taxon>Arxiozyma</taxon>
    </lineage>
</organism>
<proteinExistence type="predicted"/>
<feature type="compositionally biased region" description="Basic and acidic residues" evidence="1">
    <location>
        <begin position="200"/>
        <end position="241"/>
    </location>
</feature>
<feature type="compositionally biased region" description="Basic and acidic residues" evidence="1">
    <location>
        <begin position="172"/>
        <end position="181"/>
    </location>
</feature>
<sequence>MSTSKVIEYINDKLHRRCQPIVFTDLMNKFHIGPSDAKQTMYNYYKETTTMKFNCIIMICYKDGTIKMATDLNETETQSSNNILDCFIYAFNPNKEFTPVYELNDQCGSNLIVNPYKLVIEDEKRVESVGSPIKRSQTDSKVSNVKKDIVFNPVRSKTDSAVNSKSNSSDKNTSKKNEPAKPKKSIGLKSTEILAKMRKARDEKEAERQRQLKQRKQEEEANKLKRLNNDPTRKAQMEDLNKLFVDSDEDDVVDVDMNNNKNTNESNKKSEIEDSDVATTTTSTIKMNKTIDGSKLESLPDTTVEDSLLEIERDEPSNNKQNNEAVDPRSKIESINPSETSEAENKEQAKKEPLGEESIEEIVTSYVDEDGYIVTNRKRPQPISTNSDNSKRSIGQSSSPKKVTSRAKSILANFGNASKKSSLPPRKKVKQGSIESFFKRS</sequence>
<dbReference type="EMBL" id="JAWIZZ010000038">
    <property type="protein sequence ID" value="KAK5781030.1"/>
    <property type="molecule type" value="Genomic_DNA"/>
</dbReference>
<accession>A0AAN7WN81</accession>
<dbReference type="AlphaFoldDB" id="A0AAN7WN81"/>
<feature type="region of interest" description="Disordered" evidence="1">
    <location>
        <begin position="127"/>
        <end position="441"/>
    </location>
</feature>
<feature type="compositionally biased region" description="Low complexity" evidence="1">
    <location>
        <begin position="255"/>
        <end position="265"/>
    </location>
</feature>
<evidence type="ECO:0008006" key="4">
    <source>
        <dbReference type="Google" id="ProtNLM"/>
    </source>
</evidence>
<evidence type="ECO:0000313" key="3">
    <source>
        <dbReference type="Proteomes" id="UP001306508"/>
    </source>
</evidence>